<dbReference type="Gene3D" id="1.25.40.20">
    <property type="entry name" value="Ankyrin repeat-containing domain"/>
    <property type="match status" value="1"/>
</dbReference>
<dbReference type="Proteomes" id="UP000284706">
    <property type="component" value="Unassembled WGS sequence"/>
</dbReference>
<comment type="caution">
    <text evidence="2">The sequence shown here is derived from an EMBL/GenBank/DDBJ whole genome shotgun (WGS) entry which is preliminary data.</text>
</comment>
<dbReference type="InParanoid" id="A0A409WZY3"/>
<dbReference type="InterPro" id="IPR036770">
    <property type="entry name" value="Ankyrin_rpt-contain_sf"/>
</dbReference>
<accession>A0A409WZY3</accession>
<evidence type="ECO:0000313" key="2">
    <source>
        <dbReference type="EMBL" id="PPQ84057.1"/>
    </source>
</evidence>
<dbReference type="PROSITE" id="PS50297">
    <property type="entry name" value="ANK_REP_REGION"/>
    <property type="match status" value="1"/>
</dbReference>
<sequence>MSEETKGASNNERLIAAARTDNEDLLLEVFEQGGFDINYQDPVANGSTDVLEHILSHEDCDVDPINRIDKATPLHLAVQIPHQDLRLHVVESLLDAGADTRCVPPFLSSLSFSILPLPFYPPFFDALKAERVKESGGKR</sequence>
<proteinExistence type="predicted"/>
<dbReference type="PROSITE" id="PS50088">
    <property type="entry name" value="ANK_REPEAT"/>
    <property type="match status" value="1"/>
</dbReference>
<dbReference type="STRING" id="231916.A0A409WZY3"/>
<name>A0A409WZY3_9AGAR</name>
<gene>
    <name evidence="2" type="ORF">CVT26_013950</name>
</gene>
<dbReference type="InterPro" id="IPR002110">
    <property type="entry name" value="Ankyrin_rpt"/>
</dbReference>
<evidence type="ECO:0000256" key="1">
    <source>
        <dbReference type="PROSITE-ProRule" id="PRU00023"/>
    </source>
</evidence>
<keyword evidence="3" id="KW-1185">Reference proteome</keyword>
<dbReference type="AlphaFoldDB" id="A0A409WZY3"/>
<organism evidence="2 3">
    <name type="scientific">Gymnopilus dilepis</name>
    <dbReference type="NCBI Taxonomy" id="231916"/>
    <lineage>
        <taxon>Eukaryota</taxon>
        <taxon>Fungi</taxon>
        <taxon>Dikarya</taxon>
        <taxon>Basidiomycota</taxon>
        <taxon>Agaricomycotina</taxon>
        <taxon>Agaricomycetes</taxon>
        <taxon>Agaricomycetidae</taxon>
        <taxon>Agaricales</taxon>
        <taxon>Agaricineae</taxon>
        <taxon>Hymenogastraceae</taxon>
        <taxon>Gymnopilus</taxon>
    </lineage>
</organism>
<reference evidence="2 3" key="1">
    <citation type="journal article" date="2018" name="Evol. Lett.">
        <title>Horizontal gene cluster transfer increased hallucinogenic mushroom diversity.</title>
        <authorList>
            <person name="Reynolds H.T."/>
            <person name="Vijayakumar V."/>
            <person name="Gluck-Thaler E."/>
            <person name="Korotkin H.B."/>
            <person name="Matheny P.B."/>
            <person name="Slot J.C."/>
        </authorList>
    </citation>
    <scope>NUCLEOTIDE SEQUENCE [LARGE SCALE GENOMIC DNA]</scope>
    <source>
        <strain evidence="2 3">SRW20</strain>
    </source>
</reference>
<evidence type="ECO:0000313" key="3">
    <source>
        <dbReference type="Proteomes" id="UP000284706"/>
    </source>
</evidence>
<dbReference type="EMBL" id="NHYE01004535">
    <property type="protein sequence ID" value="PPQ84057.1"/>
    <property type="molecule type" value="Genomic_DNA"/>
</dbReference>
<keyword evidence="1" id="KW-0040">ANK repeat</keyword>
<dbReference type="Pfam" id="PF00023">
    <property type="entry name" value="Ank"/>
    <property type="match status" value="1"/>
</dbReference>
<dbReference type="SMART" id="SM00248">
    <property type="entry name" value="ANK"/>
    <property type="match status" value="2"/>
</dbReference>
<dbReference type="FunCoup" id="A0A409WZY3">
    <property type="interactions" value="15"/>
</dbReference>
<dbReference type="SUPFAM" id="SSF48403">
    <property type="entry name" value="Ankyrin repeat"/>
    <property type="match status" value="1"/>
</dbReference>
<protein>
    <submittedName>
        <fullName evidence="2">Uncharacterized protein</fullName>
    </submittedName>
</protein>
<feature type="repeat" description="ANK" evidence="1">
    <location>
        <begin position="69"/>
        <end position="99"/>
    </location>
</feature>
<dbReference type="OrthoDB" id="9995210at2759"/>